<proteinExistence type="predicted"/>
<evidence type="ECO:0000313" key="2">
    <source>
        <dbReference type="EMBL" id="EKC39313.1"/>
    </source>
</evidence>
<dbReference type="InParanoid" id="K1R048"/>
<feature type="compositionally biased region" description="Polar residues" evidence="1">
    <location>
        <begin position="133"/>
        <end position="145"/>
    </location>
</feature>
<dbReference type="AlphaFoldDB" id="K1R048"/>
<feature type="region of interest" description="Disordered" evidence="1">
    <location>
        <begin position="118"/>
        <end position="145"/>
    </location>
</feature>
<reference evidence="2" key="1">
    <citation type="journal article" date="2012" name="Nature">
        <title>The oyster genome reveals stress adaptation and complexity of shell formation.</title>
        <authorList>
            <person name="Zhang G."/>
            <person name="Fang X."/>
            <person name="Guo X."/>
            <person name="Li L."/>
            <person name="Luo R."/>
            <person name="Xu F."/>
            <person name="Yang P."/>
            <person name="Zhang L."/>
            <person name="Wang X."/>
            <person name="Qi H."/>
            <person name="Xiong Z."/>
            <person name="Que H."/>
            <person name="Xie Y."/>
            <person name="Holland P.W."/>
            <person name="Paps J."/>
            <person name="Zhu Y."/>
            <person name="Wu F."/>
            <person name="Chen Y."/>
            <person name="Wang J."/>
            <person name="Peng C."/>
            <person name="Meng J."/>
            <person name="Yang L."/>
            <person name="Liu J."/>
            <person name="Wen B."/>
            <person name="Zhang N."/>
            <person name="Huang Z."/>
            <person name="Zhu Q."/>
            <person name="Feng Y."/>
            <person name="Mount A."/>
            <person name="Hedgecock D."/>
            <person name="Xu Z."/>
            <person name="Liu Y."/>
            <person name="Domazet-Loso T."/>
            <person name="Du Y."/>
            <person name="Sun X."/>
            <person name="Zhang S."/>
            <person name="Liu B."/>
            <person name="Cheng P."/>
            <person name="Jiang X."/>
            <person name="Li J."/>
            <person name="Fan D."/>
            <person name="Wang W."/>
            <person name="Fu W."/>
            <person name="Wang T."/>
            <person name="Wang B."/>
            <person name="Zhang J."/>
            <person name="Peng Z."/>
            <person name="Li Y."/>
            <person name="Li N."/>
            <person name="Wang J."/>
            <person name="Chen M."/>
            <person name="He Y."/>
            <person name="Tan F."/>
            <person name="Song X."/>
            <person name="Zheng Q."/>
            <person name="Huang R."/>
            <person name="Yang H."/>
            <person name="Du X."/>
            <person name="Chen L."/>
            <person name="Yang M."/>
            <person name="Gaffney P.M."/>
            <person name="Wang S."/>
            <person name="Luo L."/>
            <person name="She Z."/>
            <person name="Ming Y."/>
            <person name="Huang W."/>
            <person name="Zhang S."/>
            <person name="Huang B."/>
            <person name="Zhang Y."/>
            <person name="Qu T."/>
            <person name="Ni P."/>
            <person name="Miao G."/>
            <person name="Wang J."/>
            <person name="Wang Q."/>
            <person name="Steinberg C.E."/>
            <person name="Wang H."/>
            <person name="Li N."/>
            <person name="Qian L."/>
            <person name="Zhang G."/>
            <person name="Li Y."/>
            <person name="Yang H."/>
            <person name="Liu X."/>
            <person name="Wang J."/>
            <person name="Yin Y."/>
            <person name="Wang J."/>
        </authorList>
    </citation>
    <scope>NUCLEOTIDE SEQUENCE [LARGE SCALE GENOMIC DNA]</scope>
    <source>
        <strain evidence="2">05x7-T-G4-1.051#20</strain>
    </source>
</reference>
<protein>
    <submittedName>
        <fullName evidence="2">Uncharacterized protein</fullName>
    </submittedName>
</protein>
<dbReference type="EMBL" id="JH816734">
    <property type="protein sequence ID" value="EKC39313.1"/>
    <property type="molecule type" value="Genomic_DNA"/>
</dbReference>
<name>K1R048_MAGGI</name>
<evidence type="ECO:0000256" key="1">
    <source>
        <dbReference type="SAM" id="MobiDB-lite"/>
    </source>
</evidence>
<gene>
    <name evidence="2" type="ORF">CGI_10024482</name>
</gene>
<dbReference type="HOGENOM" id="CLU_1788708_0_0_1"/>
<organism evidence="2">
    <name type="scientific">Magallana gigas</name>
    <name type="common">Pacific oyster</name>
    <name type="synonym">Crassostrea gigas</name>
    <dbReference type="NCBI Taxonomy" id="29159"/>
    <lineage>
        <taxon>Eukaryota</taxon>
        <taxon>Metazoa</taxon>
        <taxon>Spiralia</taxon>
        <taxon>Lophotrochozoa</taxon>
        <taxon>Mollusca</taxon>
        <taxon>Bivalvia</taxon>
        <taxon>Autobranchia</taxon>
        <taxon>Pteriomorphia</taxon>
        <taxon>Ostreida</taxon>
        <taxon>Ostreoidea</taxon>
        <taxon>Ostreidae</taxon>
        <taxon>Magallana</taxon>
    </lineage>
</organism>
<accession>K1R048</accession>
<sequence>MINSTTMTPGIRKTMAKIQLTTLFSTVLIICYCNAAVLPPKIDESSVSPPVPITPPSGKCEYNGKYYDPGVIEKEKNGDCVSDVTCLEGGVISIGDCLERMDKGEPLMHHSKEVEAMLASSDPDTTRFKLPHPTNQKDGVGNSAN</sequence>